<name>A0A0K2SMT5_LIMPI</name>
<keyword evidence="1" id="KW-0472">Membrane</keyword>
<evidence type="ECO:0000256" key="1">
    <source>
        <dbReference type="SAM" id="Phobius"/>
    </source>
</evidence>
<dbReference type="RefSeq" id="WP_068138759.1">
    <property type="nucleotide sequence ID" value="NZ_AP014924.1"/>
</dbReference>
<reference evidence="3" key="2">
    <citation type="journal article" date="2016" name="Int. J. Syst. Evol. Microbiol.">
        <title>Complete genome sequence and cell structure of Limnochorda pilosa, a Gram-negative spore-former within the phylum Firmicutes.</title>
        <authorList>
            <person name="Watanabe M."/>
            <person name="Kojima H."/>
            <person name="Fukui M."/>
        </authorList>
    </citation>
    <scope>NUCLEOTIDE SEQUENCE [LARGE SCALE GENOMIC DNA]</scope>
    <source>
        <strain evidence="3">HC45</strain>
    </source>
</reference>
<dbReference type="NCBIfam" id="NF033218">
    <property type="entry name" value="anchor_AmaP"/>
    <property type="match status" value="1"/>
</dbReference>
<dbReference type="EMBL" id="AP014924">
    <property type="protein sequence ID" value="BAS28426.1"/>
    <property type="molecule type" value="Genomic_DNA"/>
</dbReference>
<feature type="transmembrane region" description="Helical" evidence="1">
    <location>
        <begin position="48"/>
        <end position="69"/>
    </location>
</feature>
<dbReference type="STRING" id="1555112.LIP_2596"/>
<dbReference type="KEGG" id="lpil:LIP_2596"/>
<dbReference type="Proteomes" id="UP000065807">
    <property type="component" value="Chromosome"/>
</dbReference>
<dbReference type="AlphaFoldDB" id="A0A0K2SMT5"/>
<proteinExistence type="predicted"/>
<accession>A0A0K2SMT5</accession>
<evidence type="ECO:0000313" key="2">
    <source>
        <dbReference type="EMBL" id="BAS28426.1"/>
    </source>
</evidence>
<evidence type="ECO:0008006" key="4">
    <source>
        <dbReference type="Google" id="ProtNLM"/>
    </source>
</evidence>
<keyword evidence="1" id="KW-1133">Transmembrane helix</keyword>
<dbReference type="OrthoDB" id="1679795at2"/>
<evidence type="ECO:0000313" key="3">
    <source>
        <dbReference type="Proteomes" id="UP000065807"/>
    </source>
</evidence>
<sequence>MSPVARGIVALFALVCGSVAVALFAVVGGWDPTVGLSRWVALAVQRPWGTGALGGLLVFVGAAVLWLALPAAQGPRATRVKETELGEVAVSLDAVRGMVTRAAREVRGVRDVHARVRSRETGVEVLLDLAIHPDHSIPDLGEAVQRQVEGYLKGFLGVNVASVRVAVHQVVRELPRVE</sequence>
<protein>
    <recommendedName>
        <fullName evidence="4">Alkaline shock response membrane anchor protein AmaP</fullName>
    </recommendedName>
</protein>
<reference evidence="3" key="1">
    <citation type="submission" date="2015-07" db="EMBL/GenBank/DDBJ databases">
        <title>Complete genome sequence and phylogenetic analysis of Limnochorda pilosa.</title>
        <authorList>
            <person name="Watanabe M."/>
            <person name="Kojima H."/>
            <person name="Fukui M."/>
        </authorList>
    </citation>
    <scope>NUCLEOTIDE SEQUENCE [LARGE SCALE GENOMIC DNA]</scope>
    <source>
        <strain evidence="3">HC45</strain>
    </source>
</reference>
<feature type="transmembrane region" description="Helical" evidence="1">
    <location>
        <begin position="7"/>
        <end position="28"/>
    </location>
</feature>
<organism evidence="2 3">
    <name type="scientific">Limnochorda pilosa</name>
    <dbReference type="NCBI Taxonomy" id="1555112"/>
    <lineage>
        <taxon>Bacteria</taxon>
        <taxon>Bacillati</taxon>
        <taxon>Bacillota</taxon>
        <taxon>Limnochordia</taxon>
        <taxon>Limnochordales</taxon>
        <taxon>Limnochordaceae</taxon>
        <taxon>Limnochorda</taxon>
    </lineage>
</organism>
<keyword evidence="1" id="KW-0812">Transmembrane</keyword>
<keyword evidence="3" id="KW-1185">Reference proteome</keyword>
<gene>
    <name evidence="2" type="ORF">LIP_2596</name>
</gene>